<accession>A0A1I7YMA9</accession>
<dbReference type="SUPFAM" id="SSF48726">
    <property type="entry name" value="Immunoglobulin"/>
    <property type="match status" value="1"/>
</dbReference>
<dbReference type="PROSITE" id="PS50835">
    <property type="entry name" value="IG_LIKE"/>
    <property type="match status" value="1"/>
</dbReference>
<dbReference type="InterPro" id="IPR013783">
    <property type="entry name" value="Ig-like_fold"/>
</dbReference>
<dbReference type="InterPro" id="IPR036179">
    <property type="entry name" value="Ig-like_dom_sf"/>
</dbReference>
<dbReference type="InterPro" id="IPR007110">
    <property type="entry name" value="Ig-like_dom"/>
</dbReference>
<keyword evidence="1" id="KW-0812">Transmembrane</keyword>
<dbReference type="InterPro" id="IPR013098">
    <property type="entry name" value="Ig_I-set"/>
</dbReference>
<organism evidence="3 4">
    <name type="scientific">Steinernema glaseri</name>
    <dbReference type="NCBI Taxonomy" id="37863"/>
    <lineage>
        <taxon>Eukaryota</taxon>
        <taxon>Metazoa</taxon>
        <taxon>Ecdysozoa</taxon>
        <taxon>Nematoda</taxon>
        <taxon>Chromadorea</taxon>
        <taxon>Rhabditida</taxon>
        <taxon>Tylenchina</taxon>
        <taxon>Panagrolaimomorpha</taxon>
        <taxon>Strongyloidoidea</taxon>
        <taxon>Steinernematidae</taxon>
        <taxon>Steinernema</taxon>
    </lineage>
</organism>
<feature type="transmembrane region" description="Helical" evidence="1">
    <location>
        <begin position="162"/>
        <end position="186"/>
    </location>
</feature>
<feature type="domain" description="Ig-like" evidence="2">
    <location>
        <begin position="58"/>
        <end position="145"/>
    </location>
</feature>
<name>A0A1I7YMA9_9BILA</name>
<feature type="transmembrane region" description="Helical" evidence="1">
    <location>
        <begin position="16"/>
        <end position="34"/>
    </location>
</feature>
<reference evidence="4" key="1">
    <citation type="submission" date="2016-11" db="UniProtKB">
        <authorList>
            <consortium name="WormBaseParasite"/>
        </authorList>
    </citation>
    <scope>IDENTIFICATION</scope>
</reference>
<dbReference type="WBParaSite" id="L893_g17748.t1">
    <property type="protein sequence ID" value="L893_g17748.t1"/>
    <property type="gene ID" value="L893_g17748"/>
</dbReference>
<dbReference type="Gene3D" id="2.60.40.10">
    <property type="entry name" value="Immunoglobulins"/>
    <property type="match status" value="1"/>
</dbReference>
<dbReference type="Pfam" id="PF07679">
    <property type="entry name" value="I-set"/>
    <property type="match status" value="1"/>
</dbReference>
<keyword evidence="3" id="KW-1185">Reference proteome</keyword>
<sequence>MQNKLTNDHPFTQLEILKVMGFLWTLIFLILRTIEPKQKTSFSLRCSVAAALLPDNGPLRSTGATYQRRSPAATLTVFGSICWMEIRCAKATRPFQPSWKYNDKMKLVSGTDLEIHNVDSEDEGVYRCEASNKFSTLIDEGPEFTFQSTLKQQLYVSTWGRWILPLILIILMIILLVLIIYCCAFCKRRMKHSDNYDVAKREKTMGAIEKQRLQEDYDADD</sequence>
<evidence type="ECO:0000313" key="4">
    <source>
        <dbReference type="WBParaSite" id="L893_g17748.t1"/>
    </source>
</evidence>
<keyword evidence="1" id="KW-1133">Transmembrane helix</keyword>
<proteinExistence type="predicted"/>
<evidence type="ECO:0000313" key="3">
    <source>
        <dbReference type="Proteomes" id="UP000095287"/>
    </source>
</evidence>
<dbReference type="AlphaFoldDB" id="A0A1I7YMA9"/>
<protein>
    <submittedName>
        <fullName evidence="4">Ig-like domain-containing protein</fullName>
    </submittedName>
</protein>
<evidence type="ECO:0000259" key="2">
    <source>
        <dbReference type="PROSITE" id="PS50835"/>
    </source>
</evidence>
<dbReference type="CDD" id="cd00096">
    <property type="entry name" value="Ig"/>
    <property type="match status" value="1"/>
</dbReference>
<dbReference type="Proteomes" id="UP000095287">
    <property type="component" value="Unplaced"/>
</dbReference>
<keyword evidence="1" id="KW-0472">Membrane</keyword>
<evidence type="ECO:0000256" key="1">
    <source>
        <dbReference type="SAM" id="Phobius"/>
    </source>
</evidence>